<evidence type="ECO:0000313" key="3">
    <source>
        <dbReference type="Proteomes" id="UP000481621"/>
    </source>
</evidence>
<reference evidence="2" key="1">
    <citation type="submission" date="2020-02" db="EMBL/GenBank/DDBJ databases">
        <title>Bacillus sedimentmangrovi sp. nov., isolated from sediment of the mangrove ecosystem.</title>
        <authorList>
            <person name="Liu G."/>
        </authorList>
    </citation>
    <scope>NUCLEOTIDE SEQUENCE [LARGE SCALE GENOMIC DNA]</scope>
    <source>
        <strain evidence="2">SgZ-7</strain>
    </source>
</reference>
<proteinExistence type="predicted"/>
<evidence type="ECO:0000313" key="2">
    <source>
        <dbReference type="EMBL" id="NEX79671.1"/>
    </source>
</evidence>
<comment type="caution">
    <text evidence="2">The sequence shown here is derived from an EMBL/GenBank/DDBJ whole genome shotgun (WGS) entry which is preliminary data.</text>
</comment>
<feature type="transmembrane region" description="Helical" evidence="1">
    <location>
        <begin position="5"/>
        <end position="23"/>
    </location>
</feature>
<dbReference type="AlphaFoldDB" id="A0A6B3TUI9"/>
<protein>
    <recommendedName>
        <fullName evidence="4">Sodium:proton antiporter</fullName>
    </recommendedName>
</protein>
<dbReference type="Proteomes" id="UP000481621">
    <property type="component" value="Unassembled WGS sequence"/>
</dbReference>
<accession>A0A6B3TUI9</accession>
<evidence type="ECO:0008006" key="4">
    <source>
        <dbReference type="Google" id="ProtNLM"/>
    </source>
</evidence>
<sequence length="64" mass="7601">MSRILTTIMMIGSIVYLVFRYRYRLLNLLLASVWMRRLAVSSVMKFPVIRRKMMQSVFGGPSEW</sequence>
<evidence type="ECO:0000256" key="1">
    <source>
        <dbReference type="SAM" id="Phobius"/>
    </source>
</evidence>
<organism evidence="2 3">
    <name type="scientific">Neobacillus thermocopriae</name>
    <dbReference type="NCBI Taxonomy" id="1215031"/>
    <lineage>
        <taxon>Bacteria</taxon>
        <taxon>Bacillati</taxon>
        <taxon>Bacillota</taxon>
        <taxon>Bacilli</taxon>
        <taxon>Bacillales</taxon>
        <taxon>Bacillaceae</taxon>
        <taxon>Neobacillus</taxon>
    </lineage>
</organism>
<gene>
    <name evidence="2" type="ORF">G4Z05_12475</name>
</gene>
<keyword evidence="3" id="KW-1185">Reference proteome</keyword>
<dbReference type="RefSeq" id="WP_038536140.1">
    <property type="nucleotide sequence ID" value="NZ_JAAIUV010000021.1"/>
</dbReference>
<keyword evidence="1" id="KW-0812">Transmembrane</keyword>
<keyword evidence="1" id="KW-0472">Membrane</keyword>
<keyword evidence="1" id="KW-1133">Transmembrane helix</keyword>
<dbReference type="EMBL" id="JAAIUV010000021">
    <property type="protein sequence ID" value="NEX79671.1"/>
    <property type="molecule type" value="Genomic_DNA"/>
</dbReference>
<name>A0A6B3TUI9_9BACI</name>